<dbReference type="GO" id="GO:0019646">
    <property type="term" value="P:aerobic electron transport chain"/>
    <property type="evidence" value="ECO:0007669"/>
    <property type="project" value="TreeGrafter"/>
</dbReference>
<evidence type="ECO:0000313" key="6">
    <source>
        <dbReference type="EMBL" id="ROO29090.1"/>
    </source>
</evidence>
<dbReference type="PANTHER" id="PTHR42913">
    <property type="entry name" value="APOPTOSIS-INDUCING FACTOR 1"/>
    <property type="match status" value="1"/>
</dbReference>
<reference evidence="6 7" key="1">
    <citation type="submission" date="2013-10" db="EMBL/GenBank/DDBJ databases">
        <title>Salinisphaera orenii MK-B5 Genome Sequencing.</title>
        <authorList>
            <person name="Lai Q."/>
            <person name="Li C."/>
            <person name="Shao Z."/>
        </authorList>
    </citation>
    <scope>NUCLEOTIDE SEQUENCE [LARGE SCALE GENOMIC DNA]</scope>
    <source>
        <strain evidence="6 7">MK-B5</strain>
    </source>
</reference>
<dbReference type="EMBL" id="AYKH01000006">
    <property type="protein sequence ID" value="ROO29090.1"/>
    <property type="molecule type" value="Genomic_DNA"/>
</dbReference>
<dbReference type="InterPro" id="IPR023753">
    <property type="entry name" value="FAD/NAD-binding_dom"/>
</dbReference>
<proteinExistence type="predicted"/>
<dbReference type="PANTHER" id="PTHR42913:SF9">
    <property type="entry name" value="SLR1591 PROTEIN"/>
    <property type="match status" value="1"/>
</dbReference>
<feature type="domain" description="FAD/NAD(P)-binding" evidence="5">
    <location>
        <begin position="3"/>
        <end position="283"/>
    </location>
</feature>
<evidence type="ECO:0000256" key="1">
    <source>
        <dbReference type="ARBA" id="ARBA00001974"/>
    </source>
</evidence>
<keyword evidence="3" id="KW-0274">FAD</keyword>
<keyword evidence="2" id="KW-0285">Flavoprotein</keyword>
<comment type="caution">
    <text evidence="6">The sequence shown here is derived from an EMBL/GenBank/DDBJ whole genome shotgun (WGS) entry which is preliminary data.</text>
</comment>
<evidence type="ECO:0000256" key="3">
    <source>
        <dbReference type="ARBA" id="ARBA00022827"/>
    </source>
</evidence>
<evidence type="ECO:0000313" key="7">
    <source>
        <dbReference type="Proteomes" id="UP000283993"/>
    </source>
</evidence>
<keyword evidence="4" id="KW-0560">Oxidoreductase</keyword>
<organism evidence="6 7">
    <name type="scientific">Salinisphaera orenii MK-B5</name>
    <dbReference type="NCBI Taxonomy" id="856730"/>
    <lineage>
        <taxon>Bacteria</taxon>
        <taxon>Pseudomonadati</taxon>
        <taxon>Pseudomonadota</taxon>
        <taxon>Gammaproteobacteria</taxon>
        <taxon>Salinisphaerales</taxon>
        <taxon>Salinisphaeraceae</taxon>
        <taxon>Salinisphaera</taxon>
    </lineage>
</organism>
<protein>
    <recommendedName>
        <fullName evidence="5">FAD/NAD(P)-binding domain-containing protein</fullName>
    </recommendedName>
</protein>
<evidence type="ECO:0000259" key="5">
    <source>
        <dbReference type="Pfam" id="PF07992"/>
    </source>
</evidence>
<comment type="cofactor">
    <cofactor evidence="1">
        <name>FAD</name>
        <dbReference type="ChEBI" id="CHEBI:57692"/>
    </cofactor>
</comment>
<dbReference type="InterPro" id="IPR051169">
    <property type="entry name" value="NADH-Q_oxidoreductase"/>
</dbReference>
<dbReference type="GO" id="GO:0003955">
    <property type="term" value="F:NAD(P)H dehydrogenase (quinone) activity"/>
    <property type="evidence" value="ECO:0007669"/>
    <property type="project" value="TreeGrafter"/>
</dbReference>
<gene>
    <name evidence="6" type="ORF">SAOR_04650</name>
</gene>
<dbReference type="InterPro" id="IPR036188">
    <property type="entry name" value="FAD/NAD-bd_sf"/>
</dbReference>
<dbReference type="Pfam" id="PF07992">
    <property type="entry name" value="Pyr_redox_2"/>
    <property type="match status" value="1"/>
</dbReference>
<keyword evidence="7" id="KW-1185">Reference proteome</keyword>
<evidence type="ECO:0000256" key="2">
    <source>
        <dbReference type="ARBA" id="ARBA00022630"/>
    </source>
</evidence>
<evidence type="ECO:0000256" key="4">
    <source>
        <dbReference type="ARBA" id="ARBA00023002"/>
    </source>
</evidence>
<dbReference type="Proteomes" id="UP000283993">
    <property type="component" value="Unassembled WGS sequence"/>
</dbReference>
<name>A0A423PU01_9GAMM</name>
<sequence>MKRVVLVGGGHRHMALLAEHRRFADAGIAVALIDPGRFWRGNHVSALMAGRVTPEALRASLGRRCRDVRFDYAGTRAIGLDARHQRVWVAGGAMHRYDAVSIDVGLEPDLDGLDDRGVRVQVWPAHSVAALAQCRDALDHAPTGRPPRVAVCGADARAVEVAAGLSRAPRRLSVALYVPGPRLLPEAPRRAVRALVRELARRGVDVVMDTAISTLAEAAVLSSDGRAFGADHLVTSHRERGSRFIHAGGLPTQAGRLCVNARLHSTVDDRVFAAGGCARLPGGQVPAPMDVACQARVLARNLQARLTRRPLGHYRAGPERGLIDLADGTALGWWGRFWWRGRWLADYKHALDGRLDARLAETAQAQGGAGIADR</sequence>
<accession>A0A423PU01</accession>
<dbReference type="Gene3D" id="3.50.50.100">
    <property type="match status" value="1"/>
</dbReference>
<dbReference type="AlphaFoldDB" id="A0A423PU01"/>
<dbReference type="SUPFAM" id="SSF51905">
    <property type="entry name" value="FAD/NAD(P)-binding domain"/>
    <property type="match status" value="1"/>
</dbReference>